<evidence type="ECO:0000313" key="1">
    <source>
        <dbReference type="EMBL" id="MSE16258.1"/>
    </source>
</evidence>
<dbReference type="Gene3D" id="1.10.260.40">
    <property type="entry name" value="lambda repressor-like DNA-binding domains"/>
    <property type="match status" value="1"/>
</dbReference>
<name>A0A7X2MN34_ENTAG</name>
<reference evidence="1 2" key="1">
    <citation type="submission" date="2019-11" db="EMBL/GenBank/DDBJ databases">
        <title>Draft Genome Sequence of Plant Growth-Promoting Rhizosphere-Associated Bacteria.</title>
        <authorList>
            <person name="Vasilyev I.Y."/>
            <person name="Radchenko V."/>
            <person name="Ilnitskaya E.V."/>
        </authorList>
    </citation>
    <scope>NUCLEOTIDE SEQUENCE [LARGE SCALE GENOMIC DNA]</scope>
    <source>
        <strain evidence="1 2">VRA_MhP_f</strain>
    </source>
</reference>
<sequence>MTDLISVARLAGVSRATAARAFSDPHLLKPGTLQ</sequence>
<evidence type="ECO:0000313" key="2">
    <source>
        <dbReference type="Proteomes" id="UP000461948"/>
    </source>
</evidence>
<protein>
    <submittedName>
        <fullName evidence="1">LacI family DNA-binding transcriptional regulator</fullName>
    </submittedName>
</protein>
<dbReference type="EMBL" id="WKLC01000633">
    <property type="protein sequence ID" value="MSE16258.1"/>
    <property type="molecule type" value="Genomic_DNA"/>
</dbReference>
<dbReference type="GO" id="GO:0003677">
    <property type="term" value="F:DNA binding"/>
    <property type="evidence" value="ECO:0007669"/>
    <property type="project" value="UniProtKB-KW"/>
</dbReference>
<dbReference type="AlphaFoldDB" id="A0A7X2MN34"/>
<feature type="non-terminal residue" evidence="1">
    <location>
        <position position="34"/>
    </location>
</feature>
<accession>A0A7X2MN34</accession>
<keyword evidence="1" id="KW-0238">DNA-binding</keyword>
<dbReference type="Proteomes" id="UP000461948">
    <property type="component" value="Unassembled WGS sequence"/>
</dbReference>
<comment type="caution">
    <text evidence="1">The sequence shown here is derived from an EMBL/GenBank/DDBJ whole genome shotgun (WGS) entry which is preliminary data.</text>
</comment>
<gene>
    <name evidence="1" type="ORF">GKC49_14365</name>
</gene>
<dbReference type="InterPro" id="IPR010982">
    <property type="entry name" value="Lambda_DNA-bd_dom_sf"/>
</dbReference>
<organism evidence="1 2">
    <name type="scientific">Enterobacter agglomerans</name>
    <name type="common">Erwinia herbicola</name>
    <name type="synonym">Pantoea agglomerans</name>
    <dbReference type="NCBI Taxonomy" id="549"/>
    <lineage>
        <taxon>Bacteria</taxon>
        <taxon>Pseudomonadati</taxon>
        <taxon>Pseudomonadota</taxon>
        <taxon>Gammaproteobacteria</taxon>
        <taxon>Enterobacterales</taxon>
        <taxon>Erwiniaceae</taxon>
        <taxon>Pantoea</taxon>
        <taxon>Pantoea agglomerans group</taxon>
    </lineage>
</organism>
<proteinExistence type="predicted"/>